<protein>
    <submittedName>
        <fullName evidence="1">Uncharacterized protein</fullName>
    </submittedName>
</protein>
<dbReference type="PANTHER" id="PTHR47112">
    <property type="entry name" value="PX DOMAIN-CONTAINING PROTEIN"/>
    <property type="match status" value="1"/>
</dbReference>
<organism evidence="1 2">
    <name type="scientific">Lottiidibacillus patelloidae</name>
    <dbReference type="NCBI Taxonomy" id="2670334"/>
    <lineage>
        <taxon>Bacteria</taxon>
        <taxon>Bacillati</taxon>
        <taxon>Bacillota</taxon>
        <taxon>Bacilli</taxon>
        <taxon>Bacillales</taxon>
        <taxon>Bacillaceae</taxon>
        <taxon>Lottiidibacillus</taxon>
    </lineage>
</organism>
<proteinExistence type="predicted"/>
<keyword evidence="2" id="KW-1185">Reference proteome</keyword>
<dbReference type="RefSeq" id="WP_094924910.1">
    <property type="nucleotide sequence ID" value="NZ_NPIA01000005.1"/>
</dbReference>
<accession>A0A263BSD9</accession>
<dbReference type="EMBL" id="NPIA01000005">
    <property type="protein sequence ID" value="OZM56633.1"/>
    <property type="molecule type" value="Genomic_DNA"/>
</dbReference>
<comment type="caution">
    <text evidence="1">The sequence shown here is derived from an EMBL/GenBank/DDBJ whole genome shotgun (WGS) entry which is preliminary data.</text>
</comment>
<name>A0A263BSD9_9BACI</name>
<dbReference type="SUPFAM" id="SSF54001">
    <property type="entry name" value="Cysteine proteinases"/>
    <property type="match status" value="1"/>
</dbReference>
<reference evidence="1 2" key="2">
    <citation type="submission" date="2017-09" db="EMBL/GenBank/DDBJ databases">
        <title>Bacillus patelloidae sp. nov., isolated from the intestinal tract of a marine limpet.</title>
        <authorList>
            <person name="Liu R."/>
            <person name="Dong C."/>
            <person name="Shao Z."/>
        </authorList>
    </citation>
    <scope>NUCLEOTIDE SEQUENCE [LARGE SCALE GENOMIC DNA]</scope>
    <source>
        <strain evidence="1 2">SA5d-4</strain>
    </source>
</reference>
<reference evidence="2" key="1">
    <citation type="submission" date="2017-08" db="EMBL/GenBank/DDBJ databases">
        <authorList>
            <person name="Huang Z."/>
        </authorList>
    </citation>
    <scope>NUCLEOTIDE SEQUENCE [LARGE SCALE GENOMIC DNA]</scope>
    <source>
        <strain evidence="2">SA5d-4</strain>
    </source>
</reference>
<evidence type="ECO:0000313" key="2">
    <source>
        <dbReference type="Proteomes" id="UP000217083"/>
    </source>
</evidence>
<evidence type="ECO:0000313" key="1">
    <source>
        <dbReference type="EMBL" id="OZM56633.1"/>
    </source>
</evidence>
<gene>
    <name evidence="1" type="ORF">CIB95_10435</name>
</gene>
<sequence length="196" mass="22656">MGTTKFNNLRKIPYLKARDYLRTGDILFCSGEHIVSKLIRKFSNSNISHVGIIVKWNSRVLLLESVEDDGVRIIPFSQYVNNYENSKKPYAGKLYIGRHRTLHAPTFNKEDLREMLGKAADLLNRKYDKNEITKIISRIALGLSSHKDDDEYICSEFVDICFDHIGIKFDRDKSGFIFPEHIAKDENVKALFEVIN</sequence>
<dbReference type="AlphaFoldDB" id="A0A263BSD9"/>
<dbReference type="Gene3D" id="3.90.1720.10">
    <property type="entry name" value="endopeptidase domain like (from Nostoc punctiforme)"/>
    <property type="match status" value="1"/>
</dbReference>
<dbReference type="InterPro" id="IPR038765">
    <property type="entry name" value="Papain-like_cys_pep_sf"/>
</dbReference>
<dbReference type="Proteomes" id="UP000217083">
    <property type="component" value="Unassembled WGS sequence"/>
</dbReference>
<dbReference type="Pfam" id="PF05708">
    <property type="entry name" value="Peptidase_C92"/>
    <property type="match status" value="1"/>
</dbReference>
<dbReference type="PANTHER" id="PTHR47112:SF1">
    <property type="entry name" value="PX DOMAIN-CONTAINING PROTEIN"/>
    <property type="match status" value="1"/>
</dbReference>
<dbReference type="InterPro" id="IPR024453">
    <property type="entry name" value="Peptidase_C92"/>
</dbReference>